<dbReference type="InterPro" id="IPR039477">
    <property type="entry name" value="ILEI/PANDER_dom"/>
</dbReference>
<evidence type="ECO:0000256" key="3">
    <source>
        <dbReference type="ARBA" id="ARBA00022525"/>
    </source>
</evidence>
<keyword evidence="4" id="KW-0732">Signal</keyword>
<evidence type="ECO:0000313" key="7">
    <source>
        <dbReference type="EMBL" id="CBY22051.1"/>
    </source>
</evidence>
<evidence type="ECO:0000259" key="6">
    <source>
        <dbReference type="Pfam" id="PF15711"/>
    </source>
</evidence>
<dbReference type="Pfam" id="PF15711">
    <property type="entry name" value="ILEI"/>
    <property type="match status" value="1"/>
</dbReference>
<dbReference type="Proteomes" id="UP000001307">
    <property type="component" value="Unassembled WGS sequence"/>
</dbReference>
<keyword evidence="5" id="KW-1015">Disulfide bond</keyword>
<dbReference type="EMBL" id="FN653018">
    <property type="protein sequence ID" value="CBY22051.1"/>
    <property type="molecule type" value="Genomic_DNA"/>
</dbReference>
<accession>E4WXF9</accession>
<comment type="similarity">
    <text evidence="2">Belongs to the FAM3 family.</text>
</comment>
<proteinExistence type="inferred from homology"/>
<dbReference type="InterPro" id="IPR039220">
    <property type="entry name" value="FAM3"/>
</dbReference>
<reference evidence="7" key="1">
    <citation type="journal article" date="2010" name="Science">
        <title>Plasticity of animal genome architecture unmasked by rapid evolution of a pelagic tunicate.</title>
        <authorList>
            <person name="Denoeud F."/>
            <person name="Henriet S."/>
            <person name="Mungpakdee S."/>
            <person name="Aury J.M."/>
            <person name="Da Silva C."/>
            <person name="Brinkmann H."/>
            <person name="Mikhaleva J."/>
            <person name="Olsen L.C."/>
            <person name="Jubin C."/>
            <person name="Canestro C."/>
            <person name="Bouquet J.M."/>
            <person name="Danks G."/>
            <person name="Poulain J."/>
            <person name="Campsteijn C."/>
            <person name="Adamski M."/>
            <person name="Cross I."/>
            <person name="Yadetie F."/>
            <person name="Muffato M."/>
            <person name="Louis A."/>
            <person name="Butcher S."/>
            <person name="Tsagkogeorga G."/>
            <person name="Konrad A."/>
            <person name="Singh S."/>
            <person name="Jensen M.F."/>
            <person name="Cong E.H."/>
            <person name="Eikeseth-Otteraa H."/>
            <person name="Noel B."/>
            <person name="Anthouard V."/>
            <person name="Porcel B.M."/>
            <person name="Kachouri-Lafond R."/>
            <person name="Nishino A."/>
            <person name="Ugolini M."/>
            <person name="Chourrout P."/>
            <person name="Nishida H."/>
            <person name="Aasland R."/>
            <person name="Huzurbazar S."/>
            <person name="Westhof E."/>
            <person name="Delsuc F."/>
            <person name="Lehrach H."/>
            <person name="Reinhardt R."/>
            <person name="Weissenbach J."/>
            <person name="Roy S.W."/>
            <person name="Artiguenave F."/>
            <person name="Postlethwait J.H."/>
            <person name="Manak J.R."/>
            <person name="Thompson E.M."/>
            <person name="Jaillon O."/>
            <person name="Du Pasquier L."/>
            <person name="Boudinot P."/>
            <person name="Liberles D.A."/>
            <person name="Volff J.N."/>
            <person name="Philippe H."/>
            <person name="Lenhard B."/>
            <person name="Roest Crollius H."/>
            <person name="Wincker P."/>
            <person name="Chourrout D."/>
        </authorList>
    </citation>
    <scope>NUCLEOTIDE SEQUENCE [LARGE SCALE GENOMIC DNA]</scope>
</reference>
<evidence type="ECO:0000313" key="8">
    <source>
        <dbReference type="Proteomes" id="UP000001307"/>
    </source>
</evidence>
<dbReference type="GO" id="GO:0005576">
    <property type="term" value="C:extracellular region"/>
    <property type="evidence" value="ECO:0007669"/>
    <property type="project" value="UniProtKB-SubCell"/>
</dbReference>
<organism evidence="7">
    <name type="scientific">Oikopleura dioica</name>
    <name type="common">Tunicate</name>
    <dbReference type="NCBI Taxonomy" id="34765"/>
    <lineage>
        <taxon>Eukaryota</taxon>
        <taxon>Metazoa</taxon>
        <taxon>Chordata</taxon>
        <taxon>Tunicata</taxon>
        <taxon>Appendicularia</taxon>
        <taxon>Copelata</taxon>
        <taxon>Oikopleuridae</taxon>
        <taxon>Oikopleura</taxon>
    </lineage>
</organism>
<dbReference type="PROSITE" id="PS52031">
    <property type="entry name" value="GG_LECTIN"/>
    <property type="match status" value="1"/>
</dbReference>
<gene>
    <name evidence="7" type="ORF">GSOID_T00011593001</name>
</gene>
<evidence type="ECO:0000256" key="5">
    <source>
        <dbReference type="ARBA" id="ARBA00023157"/>
    </source>
</evidence>
<keyword evidence="8" id="KW-1185">Reference proteome</keyword>
<feature type="domain" description="ILEI/PANDER" evidence="6">
    <location>
        <begin position="18"/>
        <end position="104"/>
    </location>
</feature>
<dbReference type="AlphaFoldDB" id="E4WXF9"/>
<keyword evidence="3" id="KW-0964">Secreted</keyword>
<evidence type="ECO:0000256" key="2">
    <source>
        <dbReference type="ARBA" id="ARBA00010905"/>
    </source>
</evidence>
<dbReference type="PANTHER" id="PTHR14592">
    <property type="entry name" value="UNCHARACTERIZED FAM3"/>
    <property type="match status" value="1"/>
</dbReference>
<dbReference type="OrthoDB" id="440755at2759"/>
<comment type="subcellular location">
    <subcellularLocation>
        <location evidence="1">Secreted</location>
    </subcellularLocation>
</comment>
<dbReference type="InParanoid" id="E4WXF9"/>
<name>E4WXF9_OIKDI</name>
<evidence type="ECO:0000256" key="4">
    <source>
        <dbReference type="ARBA" id="ARBA00022729"/>
    </source>
</evidence>
<evidence type="ECO:0000256" key="1">
    <source>
        <dbReference type="ARBA" id="ARBA00004613"/>
    </source>
</evidence>
<sequence>MCIDGRLVAATKLGNVRRGLNVLIFDKESSSAEVNTFDFYSDANASSKLASLLRPIKAQVVVFAVFDDGSARMTQELRKQIQIFGSQNITSLGFRDSWAFIGAKPGMGRIANEKMKRVADSPDAYLGWPGEVSIAGCIPKF</sequence>
<protein>
    <recommendedName>
        <fullName evidence="6">ILEI/PANDER domain-containing protein</fullName>
    </recommendedName>
</protein>